<dbReference type="EMBL" id="PQIB02000013">
    <property type="protein sequence ID" value="RLM73176.1"/>
    <property type="molecule type" value="Genomic_DNA"/>
</dbReference>
<feature type="region of interest" description="Disordered" evidence="1">
    <location>
        <begin position="1"/>
        <end position="57"/>
    </location>
</feature>
<organism evidence="2 3">
    <name type="scientific">Panicum miliaceum</name>
    <name type="common">Proso millet</name>
    <name type="synonym">Broomcorn millet</name>
    <dbReference type="NCBI Taxonomy" id="4540"/>
    <lineage>
        <taxon>Eukaryota</taxon>
        <taxon>Viridiplantae</taxon>
        <taxon>Streptophyta</taxon>
        <taxon>Embryophyta</taxon>
        <taxon>Tracheophyta</taxon>
        <taxon>Spermatophyta</taxon>
        <taxon>Magnoliopsida</taxon>
        <taxon>Liliopsida</taxon>
        <taxon>Poales</taxon>
        <taxon>Poaceae</taxon>
        <taxon>PACMAD clade</taxon>
        <taxon>Panicoideae</taxon>
        <taxon>Panicodae</taxon>
        <taxon>Paniceae</taxon>
        <taxon>Panicinae</taxon>
        <taxon>Panicum</taxon>
        <taxon>Panicum sect. Panicum</taxon>
    </lineage>
</organism>
<comment type="caution">
    <text evidence="2">The sequence shown here is derived from an EMBL/GenBank/DDBJ whole genome shotgun (WGS) entry which is preliminary data.</text>
</comment>
<dbReference type="PANTHER" id="PTHR48243:SF1">
    <property type="entry name" value="AMINOTRANSFERASE-LIKE PLANT MOBILE DOMAIN-CONTAINING PROTEIN"/>
    <property type="match status" value="1"/>
</dbReference>
<proteinExistence type="predicted"/>
<name>A0A3L6Q6F4_PANMI</name>
<evidence type="ECO:0000313" key="3">
    <source>
        <dbReference type="Proteomes" id="UP000275267"/>
    </source>
</evidence>
<dbReference type="AlphaFoldDB" id="A0A3L6Q6F4"/>
<dbReference type="PANTHER" id="PTHR48243">
    <property type="entry name" value="AMINOTRANSFERASE-LIKE PLANT MOBILE DOMAIN-CONTAINING PROTEIN"/>
    <property type="match status" value="1"/>
</dbReference>
<evidence type="ECO:0000313" key="2">
    <source>
        <dbReference type="EMBL" id="RLM73176.1"/>
    </source>
</evidence>
<sequence length="365" mass="41789">MKNKLKKLSPSSSRRSRGSASSRDNMSVDSSHRDTESQEDASPAVPRSRVQGRTSVLTSVEQLMPRNNYEREALDLLKNQTYNHVRIFEPLFFIKMGSKADMTRAFSHVGWYNFANMTESGSKFSTMEFLMTLSFEEEGFDKRCLIDLSILAKTYKYDRTTWWNEISEEPVSSKNSILSIHHPTLRMLAKWIGMVVHPRSDLRLYSLPELQYLFAMAKKIKLSPVMSMLAHWQKMITGRSPIDITTLVTRIATHVKALDNAQVIYLPWGEEYQLRVGVEHFVQGHMMREGSGNSLFMTYPGYDREVELPCPRLSLYSVKSYLLQMQKKEPAHHNVTGTTTRQQTRSSTIEALPMSSLPISTTTVA</sequence>
<feature type="compositionally biased region" description="Low complexity" evidence="1">
    <location>
        <begin position="9"/>
        <end position="23"/>
    </location>
</feature>
<protein>
    <submittedName>
        <fullName evidence="2">Polyprotein</fullName>
    </submittedName>
</protein>
<evidence type="ECO:0000256" key="1">
    <source>
        <dbReference type="SAM" id="MobiDB-lite"/>
    </source>
</evidence>
<dbReference type="OrthoDB" id="712959at2759"/>
<keyword evidence="3" id="KW-1185">Reference proteome</keyword>
<dbReference type="Proteomes" id="UP000275267">
    <property type="component" value="Unassembled WGS sequence"/>
</dbReference>
<reference evidence="3" key="1">
    <citation type="journal article" date="2019" name="Nat. Commun.">
        <title>The genome of broomcorn millet.</title>
        <authorList>
            <person name="Zou C."/>
            <person name="Miki D."/>
            <person name="Li D."/>
            <person name="Tang Q."/>
            <person name="Xiao L."/>
            <person name="Rajput S."/>
            <person name="Deng P."/>
            <person name="Jia W."/>
            <person name="Huang R."/>
            <person name="Zhang M."/>
            <person name="Sun Y."/>
            <person name="Hu J."/>
            <person name="Fu X."/>
            <person name="Schnable P.S."/>
            <person name="Li F."/>
            <person name="Zhang H."/>
            <person name="Feng B."/>
            <person name="Zhu X."/>
            <person name="Liu R."/>
            <person name="Schnable J.C."/>
            <person name="Zhu J.-K."/>
            <person name="Zhang H."/>
        </authorList>
    </citation>
    <scope>NUCLEOTIDE SEQUENCE [LARGE SCALE GENOMIC DNA]</scope>
</reference>
<accession>A0A3L6Q6F4</accession>
<gene>
    <name evidence="2" type="ORF">C2845_PM15G00800</name>
</gene>